<evidence type="ECO:0000313" key="2">
    <source>
        <dbReference type="EMBL" id="CAF9936213.1"/>
    </source>
</evidence>
<protein>
    <recommendedName>
        <fullName evidence="4">Sulfotransferase</fullName>
    </recommendedName>
</protein>
<reference evidence="2" key="1">
    <citation type="submission" date="2021-03" db="EMBL/GenBank/DDBJ databases">
        <authorList>
            <person name="Tagirdzhanova G."/>
        </authorList>
    </citation>
    <scope>NUCLEOTIDE SEQUENCE</scope>
</reference>
<name>A0A8H3G437_9LECA</name>
<dbReference type="PANTHER" id="PTHR36978">
    <property type="entry name" value="P-LOOP CONTAINING NUCLEOTIDE TRIPHOSPHATE HYDROLASE"/>
    <property type="match status" value="1"/>
</dbReference>
<dbReference type="EMBL" id="CAJPDT010000089">
    <property type="protein sequence ID" value="CAF9936213.1"/>
    <property type="molecule type" value="Genomic_DNA"/>
</dbReference>
<keyword evidence="1" id="KW-0472">Membrane</keyword>
<comment type="caution">
    <text evidence="2">The sequence shown here is derived from an EMBL/GenBank/DDBJ whole genome shotgun (WGS) entry which is preliminary data.</text>
</comment>
<sequence length="373" mass="43787">MVRKYQYRTPTTAAAPFEAKGFKHFTIAGLPGFEREPYLKLISLYQEMIEECPDANTSSFNVQWDSRGPWPPHFDSAMSHHDVRFWQNTLTWHTDPQNRSKVDEYDKRTIELMRTGQAEADWIDYQNCTREGPIDRRFRGAERLLRLRKIKKAWDPTTQCANWIRTFDAKYHNRGPPFTRDDWDDLLGNYCAVTDSPAFCFAEELMAAYPDAKVVLVERDVESWYRSFESMTDEMYNPIVRVLRVLDPQVLGPTATLFNYVYRDRRGFCRTDDNEELKGIARTLYREHYERIRRTCPGWRLLDFRLADGWGPLYEFLGKGVPAVPLPRLNEGAALKGMFREFQRRSMLLVLRNLALVCLVAWVGLLAVGWVRR</sequence>
<feature type="transmembrane region" description="Helical" evidence="1">
    <location>
        <begin position="349"/>
        <end position="371"/>
    </location>
</feature>
<keyword evidence="1" id="KW-1133">Transmembrane helix</keyword>
<dbReference type="SUPFAM" id="SSF52540">
    <property type="entry name" value="P-loop containing nucleoside triphosphate hydrolases"/>
    <property type="match status" value="1"/>
</dbReference>
<keyword evidence="1" id="KW-0812">Transmembrane</keyword>
<dbReference type="AlphaFoldDB" id="A0A8H3G437"/>
<evidence type="ECO:0000256" key="1">
    <source>
        <dbReference type="SAM" id="Phobius"/>
    </source>
</evidence>
<keyword evidence="3" id="KW-1185">Reference proteome</keyword>
<dbReference type="Proteomes" id="UP000664534">
    <property type="component" value="Unassembled WGS sequence"/>
</dbReference>
<dbReference type="InterPro" id="IPR027417">
    <property type="entry name" value="P-loop_NTPase"/>
</dbReference>
<organism evidence="2 3">
    <name type="scientific">Imshaugia aleurites</name>
    <dbReference type="NCBI Taxonomy" id="172621"/>
    <lineage>
        <taxon>Eukaryota</taxon>
        <taxon>Fungi</taxon>
        <taxon>Dikarya</taxon>
        <taxon>Ascomycota</taxon>
        <taxon>Pezizomycotina</taxon>
        <taxon>Lecanoromycetes</taxon>
        <taxon>OSLEUM clade</taxon>
        <taxon>Lecanoromycetidae</taxon>
        <taxon>Lecanorales</taxon>
        <taxon>Lecanorineae</taxon>
        <taxon>Parmeliaceae</taxon>
        <taxon>Imshaugia</taxon>
    </lineage>
</organism>
<gene>
    <name evidence="2" type="ORF">IMSHALPRED_010501</name>
</gene>
<dbReference type="PANTHER" id="PTHR36978:SF4">
    <property type="entry name" value="P-LOOP CONTAINING NUCLEOSIDE TRIPHOSPHATE HYDROLASE PROTEIN"/>
    <property type="match status" value="1"/>
</dbReference>
<accession>A0A8H3G437</accession>
<dbReference type="InterPro" id="IPR040632">
    <property type="entry name" value="Sulfotransfer_4"/>
</dbReference>
<dbReference type="Gene3D" id="3.40.50.300">
    <property type="entry name" value="P-loop containing nucleotide triphosphate hydrolases"/>
    <property type="match status" value="1"/>
</dbReference>
<dbReference type="OrthoDB" id="408152at2759"/>
<evidence type="ECO:0008006" key="4">
    <source>
        <dbReference type="Google" id="ProtNLM"/>
    </source>
</evidence>
<evidence type="ECO:0000313" key="3">
    <source>
        <dbReference type="Proteomes" id="UP000664534"/>
    </source>
</evidence>
<dbReference type="Pfam" id="PF17784">
    <property type="entry name" value="Sulfotransfer_4"/>
    <property type="match status" value="1"/>
</dbReference>
<proteinExistence type="predicted"/>